<name>W1NP43_AMBTC</name>
<feature type="repeat" description="PPR" evidence="2">
    <location>
        <begin position="178"/>
        <end position="212"/>
    </location>
</feature>
<dbReference type="eggNOG" id="KOG4197">
    <property type="taxonomic scope" value="Eukaryota"/>
</dbReference>
<dbReference type="Gene3D" id="1.25.40.10">
    <property type="entry name" value="Tetratricopeptide repeat domain"/>
    <property type="match status" value="3"/>
</dbReference>
<dbReference type="GO" id="GO:0009451">
    <property type="term" value="P:RNA modification"/>
    <property type="evidence" value="ECO:0000318"/>
    <property type="project" value="GO_Central"/>
</dbReference>
<dbReference type="InterPro" id="IPR046960">
    <property type="entry name" value="PPR_At4g14850-like_plant"/>
</dbReference>
<dbReference type="FunFam" id="1.25.40.10:FF:000344">
    <property type="entry name" value="Pentatricopeptide repeat-containing protein"/>
    <property type="match status" value="1"/>
</dbReference>
<feature type="repeat" description="PPR" evidence="2">
    <location>
        <begin position="76"/>
        <end position="111"/>
    </location>
</feature>
<protein>
    <recommendedName>
        <fullName evidence="5">Pentatricopeptide repeat-containing protein</fullName>
    </recommendedName>
</protein>
<proteinExistence type="predicted"/>
<evidence type="ECO:0008006" key="5">
    <source>
        <dbReference type="Google" id="ProtNLM"/>
    </source>
</evidence>
<dbReference type="GO" id="GO:0003723">
    <property type="term" value="F:RNA binding"/>
    <property type="evidence" value="ECO:0000318"/>
    <property type="project" value="GO_Central"/>
</dbReference>
<dbReference type="Pfam" id="PF13041">
    <property type="entry name" value="PPR_2"/>
    <property type="match status" value="2"/>
</dbReference>
<evidence type="ECO:0000256" key="1">
    <source>
        <dbReference type="ARBA" id="ARBA00022737"/>
    </source>
</evidence>
<dbReference type="OMA" id="NAMITRY"/>
<sequence length="464" mass="51305">MRSSLSLNPDNFTFPFLFKSCGSLSLISLGRVLHALAATLGFVSNIFVSNSLIAFYARCSEISVAHQVFDEMLERDAISWNSLIAAYSQNYHPAGALDVFAHMMMHENPKPDRVTIVNVLPACGTLRAGRSGCEIHAYTMRHGLSEDVLVGNALIDMYAKCELMGEALSVFQNMGVKDIVSWNSIVTGLSQNGRCEEAMKLMAKMEALKIGLNVITWSAVISGYAQRGRGTEALRVFREMQVARAEPNHVTLISLLSACSSAGALLHGREIHAYITKFGWCDNLMVKNALIDTYAKCRDYEHALRLFDSVAFTERNVVTWTVMIGGYAQNGHANEALQFFSQMLTAKASPNAFTISCALIACAHLSALRIGKQIHAFVFRHRVSALLCLMGACSELHKKFLKGTEQQNLGHGGKYGRIKKKEIVEVHDIELNLWIISGQWDWATGAKLSMACFTDIFSQVIDLY</sequence>
<dbReference type="NCBIfam" id="TIGR00756">
    <property type="entry name" value="PPR"/>
    <property type="match status" value="5"/>
</dbReference>
<dbReference type="FunFam" id="1.25.40.10:FF:000031">
    <property type="entry name" value="Pentatricopeptide repeat-containing protein mitochondrial"/>
    <property type="match status" value="1"/>
</dbReference>
<dbReference type="HOGENOM" id="CLU_659475_0_0_1"/>
<dbReference type="FunFam" id="1.25.40.10:FF:000393">
    <property type="entry name" value="Pentatricopeptide repeat-containing protein At1g20230"/>
    <property type="match status" value="1"/>
</dbReference>
<dbReference type="PANTHER" id="PTHR47926">
    <property type="entry name" value="PENTATRICOPEPTIDE REPEAT-CONTAINING PROTEIN"/>
    <property type="match status" value="1"/>
</dbReference>
<dbReference type="InterPro" id="IPR011990">
    <property type="entry name" value="TPR-like_helical_dom_sf"/>
</dbReference>
<keyword evidence="1" id="KW-0677">Repeat</keyword>
<reference evidence="4" key="1">
    <citation type="journal article" date="2013" name="Science">
        <title>The Amborella genome and the evolution of flowering plants.</title>
        <authorList>
            <consortium name="Amborella Genome Project"/>
        </authorList>
    </citation>
    <scope>NUCLEOTIDE SEQUENCE [LARGE SCALE GENOMIC DNA]</scope>
</reference>
<gene>
    <name evidence="3" type="ORF">AMTR_s00095p00038100</name>
</gene>
<accession>W1NP43</accession>
<evidence type="ECO:0000313" key="4">
    <source>
        <dbReference type="Proteomes" id="UP000017836"/>
    </source>
</evidence>
<dbReference type="Gramene" id="ERM98116">
    <property type="protein sequence ID" value="ERM98116"/>
    <property type="gene ID" value="AMTR_s00095p00038100"/>
</dbReference>
<dbReference type="InterPro" id="IPR002885">
    <property type="entry name" value="PPR_rpt"/>
</dbReference>
<evidence type="ECO:0000313" key="3">
    <source>
        <dbReference type="EMBL" id="ERM98116.1"/>
    </source>
</evidence>
<feature type="repeat" description="PPR" evidence="2">
    <location>
        <begin position="213"/>
        <end position="247"/>
    </location>
</feature>
<dbReference type="PROSITE" id="PS51375">
    <property type="entry name" value="PPR"/>
    <property type="match status" value="4"/>
</dbReference>
<dbReference type="Pfam" id="PF01535">
    <property type="entry name" value="PPR"/>
    <property type="match status" value="5"/>
</dbReference>
<dbReference type="EMBL" id="KI395483">
    <property type="protein sequence ID" value="ERM98116.1"/>
    <property type="molecule type" value="Genomic_DNA"/>
</dbReference>
<keyword evidence="4" id="KW-1185">Reference proteome</keyword>
<organism evidence="3 4">
    <name type="scientific">Amborella trichopoda</name>
    <dbReference type="NCBI Taxonomy" id="13333"/>
    <lineage>
        <taxon>Eukaryota</taxon>
        <taxon>Viridiplantae</taxon>
        <taxon>Streptophyta</taxon>
        <taxon>Embryophyta</taxon>
        <taxon>Tracheophyta</taxon>
        <taxon>Spermatophyta</taxon>
        <taxon>Magnoliopsida</taxon>
        <taxon>Amborellales</taxon>
        <taxon>Amborellaceae</taxon>
        <taxon>Amborella</taxon>
    </lineage>
</organism>
<feature type="repeat" description="PPR" evidence="2">
    <location>
        <begin position="316"/>
        <end position="350"/>
    </location>
</feature>
<dbReference type="AlphaFoldDB" id="W1NP43"/>
<evidence type="ECO:0000256" key="2">
    <source>
        <dbReference type="PROSITE-ProRule" id="PRU00708"/>
    </source>
</evidence>
<dbReference type="Proteomes" id="UP000017836">
    <property type="component" value="Unassembled WGS sequence"/>
</dbReference>